<sequence>MSPIVFLVFLASAFVVTQAIDYSHLKCLVCRGMVDEFTGLVEKIDSKKKMSIGQYQLDPKGNTAQKTVHLRKSEVYLSEQLENLCKKMEDYVRATYKSNGQLTLLKLMTDKGLNPLMSEVDIIQDGDLNKSVEYHCAEIVNEYEETFINVFREERKDPEDEICLKETGYCEGIIEEVPQGYDESEDTSDDDDSDKLDEKSEL</sequence>
<organism evidence="1 2">
    <name type="scientific">Eretmocerus hayati</name>
    <dbReference type="NCBI Taxonomy" id="131215"/>
    <lineage>
        <taxon>Eukaryota</taxon>
        <taxon>Metazoa</taxon>
        <taxon>Ecdysozoa</taxon>
        <taxon>Arthropoda</taxon>
        <taxon>Hexapoda</taxon>
        <taxon>Insecta</taxon>
        <taxon>Pterygota</taxon>
        <taxon>Neoptera</taxon>
        <taxon>Endopterygota</taxon>
        <taxon>Hymenoptera</taxon>
        <taxon>Apocrita</taxon>
        <taxon>Proctotrupomorpha</taxon>
        <taxon>Chalcidoidea</taxon>
        <taxon>Aphelinidae</taxon>
        <taxon>Aphelininae</taxon>
        <taxon>Eretmocerus</taxon>
    </lineage>
</organism>
<reference evidence="1" key="1">
    <citation type="submission" date="2023-04" db="EMBL/GenBank/DDBJ databases">
        <title>A chromosome-level genome assembly of the parasitoid wasp Eretmocerus hayati.</title>
        <authorList>
            <person name="Zhong Y."/>
            <person name="Liu S."/>
            <person name="Liu Y."/>
        </authorList>
    </citation>
    <scope>NUCLEOTIDE SEQUENCE</scope>
    <source>
        <strain evidence="1">ZJU_SS_LIU_2023</strain>
    </source>
</reference>
<protein>
    <submittedName>
        <fullName evidence="1">Uncharacterized protein</fullName>
    </submittedName>
</protein>
<comment type="caution">
    <text evidence="1">The sequence shown here is derived from an EMBL/GenBank/DDBJ whole genome shotgun (WGS) entry which is preliminary data.</text>
</comment>
<dbReference type="EMBL" id="CM056742">
    <property type="protein sequence ID" value="KAJ8675224.1"/>
    <property type="molecule type" value="Genomic_DNA"/>
</dbReference>
<evidence type="ECO:0000313" key="1">
    <source>
        <dbReference type="EMBL" id="KAJ8675224.1"/>
    </source>
</evidence>
<evidence type="ECO:0000313" key="2">
    <source>
        <dbReference type="Proteomes" id="UP001239111"/>
    </source>
</evidence>
<dbReference type="Proteomes" id="UP001239111">
    <property type="component" value="Chromosome 2"/>
</dbReference>
<accession>A0ACC2NVV4</accession>
<name>A0ACC2NVV4_9HYME</name>
<keyword evidence="2" id="KW-1185">Reference proteome</keyword>
<proteinExistence type="predicted"/>
<gene>
    <name evidence="1" type="ORF">QAD02_011010</name>
</gene>